<accession>A0A947DJE3</accession>
<gene>
    <name evidence="4" type="ORF">IXB50_17945</name>
</gene>
<dbReference type="GO" id="GO:0043164">
    <property type="term" value="P:Gram-negative-bacterium-type cell wall biogenesis"/>
    <property type="evidence" value="ECO:0007669"/>
    <property type="project" value="TreeGrafter"/>
</dbReference>
<dbReference type="EMBL" id="JADOES010000043">
    <property type="protein sequence ID" value="MBT9317309.1"/>
    <property type="molecule type" value="Genomic_DNA"/>
</dbReference>
<dbReference type="Gene3D" id="3.40.50.620">
    <property type="entry name" value="HUPs"/>
    <property type="match status" value="1"/>
</dbReference>
<dbReference type="GO" id="GO:0000270">
    <property type="term" value="P:peptidoglycan metabolic process"/>
    <property type="evidence" value="ECO:0007669"/>
    <property type="project" value="TreeGrafter"/>
</dbReference>
<evidence type="ECO:0000313" key="5">
    <source>
        <dbReference type="Proteomes" id="UP000717364"/>
    </source>
</evidence>
<dbReference type="GO" id="GO:0005886">
    <property type="term" value="C:plasma membrane"/>
    <property type="evidence" value="ECO:0007669"/>
    <property type="project" value="TreeGrafter"/>
</dbReference>
<dbReference type="InterPro" id="IPR014729">
    <property type="entry name" value="Rossmann-like_a/b/a_fold"/>
</dbReference>
<keyword evidence="5" id="KW-1185">Reference proteome</keyword>
<dbReference type="Proteomes" id="UP000717364">
    <property type="component" value="Unassembled WGS sequence"/>
</dbReference>
<keyword evidence="2" id="KW-0812">Transmembrane</keyword>
<dbReference type="InterPro" id="IPR003848">
    <property type="entry name" value="DUF218"/>
</dbReference>
<reference evidence="4" key="2">
    <citation type="journal article" date="2021" name="Mar. Drugs">
        <title>Genome Reduction and Secondary Metabolism of the Marine Sponge-Associated Cyanobacterium Leptothoe.</title>
        <authorList>
            <person name="Konstantinou D."/>
            <person name="Popin R.V."/>
            <person name="Fewer D.P."/>
            <person name="Sivonen K."/>
            <person name="Gkelis S."/>
        </authorList>
    </citation>
    <scope>NUCLEOTIDE SEQUENCE</scope>
    <source>
        <strain evidence="4">TAU-MAC 1115</strain>
    </source>
</reference>
<comment type="caution">
    <text evidence="4">The sequence shown here is derived from an EMBL/GenBank/DDBJ whole genome shotgun (WGS) entry which is preliminary data.</text>
</comment>
<proteinExistence type="predicted"/>
<dbReference type="AlphaFoldDB" id="A0A947DJE3"/>
<feature type="domain" description="DUF218" evidence="3">
    <location>
        <begin position="71"/>
        <end position="194"/>
    </location>
</feature>
<keyword evidence="2" id="KW-0472">Membrane</keyword>
<dbReference type="CDD" id="cd06259">
    <property type="entry name" value="YdcF-like"/>
    <property type="match status" value="1"/>
</dbReference>
<dbReference type="PANTHER" id="PTHR30336:SF4">
    <property type="entry name" value="ENVELOPE BIOGENESIS FACTOR ELYC"/>
    <property type="match status" value="1"/>
</dbReference>
<organism evidence="4 5">
    <name type="scientific">Leptothoe spongobia TAU-MAC 1115</name>
    <dbReference type="NCBI Taxonomy" id="1967444"/>
    <lineage>
        <taxon>Bacteria</taxon>
        <taxon>Bacillati</taxon>
        <taxon>Cyanobacteriota</taxon>
        <taxon>Cyanophyceae</taxon>
        <taxon>Nodosilineales</taxon>
        <taxon>Cymatolegaceae</taxon>
        <taxon>Leptothoe</taxon>
        <taxon>Leptothoe spongobia</taxon>
    </lineage>
</organism>
<evidence type="ECO:0000256" key="1">
    <source>
        <dbReference type="SAM" id="MobiDB-lite"/>
    </source>
</evidence>
<feature type="region of interest" description="Disordered" evidence="1">
    <location>
        <begin position="1"/>
        <end position="26"/>
    </location>
</feature>
<dbReference type="PANTHER" id="PTHR30336">
    <property type="entry name" value="INNER MEMBRANE PROTEIN, PROBABLE PERMEASE"/>
    <property type="match status" value="1"/>
</dbReference>
<dbReference type="InterPro" id="IPR051599">
    <property type="entry name" value="Cell_Envelope_Assoc"/>
</dbReference>
<sequence length="243" mass="27061">MPCPNCPSRSVIKHGAQLSSSQTGQKTVTRRSHKALWWAASALVILGLSPWWLNKVLQMSIARPDPSASADAIVVLGRGPDYTKYRTDAAIQLWNAGKAPHIFISGILDAPVIIELATNRGIPAVSISGESCSRSTWENAFYSELLMPNQVASSPKPTILLITDELHIARATLIFRSFGFEVIPHPVKADFSMWREHIFREFFVLIYYAVSGRLQPPTNEDYQMATTDAQSRIPRRQCILAQE</sequence>
<evidence type="ECO:0000313" key="4">
    <source>
        <dbReference type="EMBL" id="MBT9317309.1"/>
    </source>
</evidence>
<evidence type="ECO:0000256" key="2">
    <source>
        <dbReference type="SAM" id="Phobius"/>
    </source>
</evidence>
<name>A0A947DJE3_9CYAN</name>
<feature type="transmembrane region" description="Helical" evidence="2">
    <location>
        <begin position="35"/>
        <end position="53"/>
    </location>
</feature>
<dbReference type="Pfam" id="PF02698">
    <property type="entry name" value="DUF218"/>
    <property type="match status" value="1"/>
</dbReference>
<evidence type="ECO:0000259" key="3">
    <source>
        <dbReference type="Pfam" id="PF02698"/>
    </source>
</evidence>
<protein>
    <submittedName>
        <fullName evidence="4">YdcF family protein</fullName>
    </submittedName>
</protein>
<keyword evidence="2" id="KW-1133">Transmembrane helix</keyword>
<reference evidence="4" key="1">
    <citation type="submission" date="2020-11" db="EMBL/GenBank/DDBJ databases">
        <authorList>
            <person name="Konstantinou D."/>
            <person name="Gkelis S."/>
            <person name="Popin R."/>
            <person name="Fewer D."/>
            <person name="Sivonen K."/>
        </authorList>
    </citation>
    <scope>NUCLEOTIDE SEQUENCE</scope>
    <source>
        <strain evidence="4">TAU-MAC 1115</strain>
    </source>
</reference>
<feature type="compositionally biased region" description="Polar residues" evidence="1">
    <location>
        <begin position="17"/>
        <end position="26"/>
    </location>
</feature>